<feature type="compositionally biased region" description="Polar residues" evidence="10">
    <location>
        <begin position="20"/>
        <end position="31"/>
    </location>
</feature>
<protein>
    <recommendedName>
        <fullName evidence="9">Polynucleotide 5'-hydroxyl-kinase NOL9</fullName>
    </recommendedName>
</protein>
<reference evidence="14" key="1">
    <citation type="submission" date="2021-11" db="EMBL/GenBank/DDBJ databases">
        <authorList>
            <person name="Schell T."/>
        </authorList>
    </citation>
    <scope>NUCLEOTIDE SEQUENCE</scope>
    <source>
        <strain evidence="14">M5</strain>
    </source>
</reference>
<dbReference type="Gene3D" id="3.40.50.300">
    <property type="entry name" value="P-loop containing nucleotide triphosphate hydrolases"/>
    <property type="match status" value="1"/>
</dbReference>
<comment type="caution">
    <text evidence="14">The sequence shown here is derived from an EMBL/GenBank/DDBJ whole genome shotgun (WGS) entry which is preliminary data.</text>
</comment>
<dbReference type="GO" id="GO:0051731">
    <property type="term" value="F:polynucleotide 5'-hydroxyl-kinase activity"/>
    <property type="evidence" value="ECO:0007669"/>
    <property type="project" value="InterPro"/>
</dbReference>
<dbReference type="SUPFAM" id="SSF52540">
    <property type="entry name" value="P-loop containing nucleoside triphosphate hydrolases"/>
    <property type="match status" value="1"/>
</dbReference>
<evidence type="ECO:0000256" key="3">
    <source>
        <dbReference type="ARBA" id="ARBA00022552"/>
    </source>
</evidence>
<dbReference type="Pfam" id="PF24419">
    <property type="entry name" value="Cupin_NOL9"/>
    <property type="match status" value="1"/>
</dbReference>
<keyword evidence="3" id="KW-0698">rRNA processing</keyword>
<evidence type="ECO:0000256" key="7">
    <source>
        <dbReference type="ARBA" id="ARBA00022840"/>
    </source>
</evidence>
<keyword evidence="8" id="KW-0539">Nucleus</keyword>
<evidence type="ECO:0000256" key="9">
    <source>
        <dbReference type="ARBA" id="ARBA00071212"/>
    </source>
</evidence>
<evidence type="ECO:0000313" key="15">
    <source>
        <dbReference type="Proteomes" id="UP000789390"/>
    </source>
</evidence>
<feature type="region of interest" description="Disordered" evidence="10">
    <location>
        <begin position="1"/>
        <end position="31"/>
    </location>
</feature>
<dbReference type="InterPro" id="IPR027417">
    <property type="entry name" value="P-loop_NTPase"/>
</dbReference>
<dbReference type="GO" id="GO:0005524">
    <property type="term" value="F:ATP binding"/>
    <property type="evidence" value="ECO:0007669"/>
    <property type="project" value="UniProtKB-KW"/>
</dbReference>
<name>A0A8J2RI48_9CRUS</name>
<comment type="subcellular location">
    <subcellularLocation>
        <location evidence="1">Nucleus</location>
        <location evidence="1">Nucleolus</location>
    </subcellularLocation>
</comment>
<comment type="similarity">
    <text evidence="2">Belongs to the Clp1 family. NOL9/GRC3 subfamily.</text>
</comment>
<dbReference type="InterPro" id="IPR032319">
    <property type="entry name" value="CLP1_P"/>
</dbReference>
<gene>
    <name evidence="14" type="ORF">DGAL_LOCUS2259</name>
</gene>
<dbReference type="OrthoDB" id="2405412at2759"/>
<keyword evidence="7" id="KW-0067">ATP-binding</keyword>
<feature type="domain" description="NOL9 C-terminal" evidence="13">
    <location>
        <begin position="576"/>
        <end position="685"/>
    </location>
</feature>
<dbReference type="PANTHER" id="PTHR12755:SF3">
    <property type="entry name" value="POLYNUCLEOTIDE 5'-HYDROXYL-KINASE NOL9"/>
    <property type="match status" value="1"/>
</dbReference>
<dbReference type="Pfam" id="PF25467">
    <property type="entry name" value="NOL9_C"/>
    <property type="match status" value="1"/>
</dbReference>
<proteinExistence type="inferred from homology"/>
<dbReference type="GO" id="GO:0000448">
    <property type="term" value="P:cleavage in ITS2 between 5.8S rRNA and LSU-rRNA of tricistronic rRNA transcript (SSU-rRNA, 5.8S rRNA, LSU-rRNA)"/>
    <property type="evidence" value="ECO:0007669"/>
    <property type="project" value="TreeGrafter"/>
</dbReference>
<keyword evidence="15" id="KW-1185">Reference proteome</keyword>
<evidence type="ECO:0000259" key="12">
    <source>
        <dbReference type="Pfam" id="PF24419"/>
    </source>
</evidence>
<keyword evidence="5" id="KW-0547">Nucleotide-binding</keyword>
<evidence type="ECO:0000256" key="4">
    <source>
        <dbReference type="ARBA" id="ARBA00022679"/>
    </source>
</evidence>
<dbReference type="InterPro" id="IPR057570">
    <property type="entry name" value="NOL9_C"/>
</dbReference>
<evidence type="ECO:0000259" key="13">
    <source>
        <dbReference type="Pfam" id="PF25467"/>
    </source>
</evidence>
<dbReference type="GO" id="GO:0005730">
    <property type="term" value="C:nucleolus"/>
    <property type="evidence" value="ECO:0007669"/>
    <property type="project" value="UniProtKB-SubCell"/>
</dbReference>
<evidence type="ECO:0000256" key="8">
    <source>
        <dbReference type="ARBA" id="ARBA00023242"/>
    </source>
</evidence>
<accession>A0A8J2RI48</accession>
<evidence type="ECO:0000256" key="10">
    <source>
        <dbReference type="SAM" id="MobiDB-lite"/>
    </source>
</evidence>
<evidence type="ECO:0000256" key="1">
    <source>
        <dbReference type="ARBA" id="ARBA00004604"/>
    </source>
</evidence>
<dbReference type="Proteomes" id="UP000789390">
    <property type="component" value="Unassembled WGS sequence"/>
</dbReference>
<dbReference type="AlphaFoldDB" id="A0A8J2RI48"/>
<evidence type="ECO:0000256" key="5">
    <source>
        <dbReference type="ARBA" id="ARBA00022741"/>
    </source>
</evidence>
<evidence type="ECO:0000313" key="14">
    <source>
        <dbReference type="EMBL" id="CAH0100086.1"/>
    </source>
</evidence>
<feature type="domain" description="Clp1 P-loop" evidence="11">
    <location>
        <begin position="355"/>
        <end position="502"/>
    </location>
</feature>
<dbReference type="Pfam" id="PF16575">
    <property type="entry name" value="CLP1_P"/>
    <property type="match status" value="1"/>
</dbReference>
<evidence type="ECO:0000256" key="2">
    <source>
        <dbReference type="ARBA" id="ARBA00011003"/>
    </source>
</evidence>
<dbReference type="EMBL" id="CAKKLH010000031">
    <property type="protein sequence ID" value="CAH0100086.1"/>
    <property type="molecule type" value="Genomic_DNA"/>
</dbReference>
<evidence type="ECO:0000259" key="11">
    <source>
        <dbReference type="Pfam" id="PF16575"/>
    </source>
</evidence>
<dbReference type="InterPro" id="IPR057573">
    <property type="entry name" value="NOL9_N"/>
</dbReference>
<keyword evidence="4" id="KW-0808">Transferase</keyword>
<feature type="domain" description="NOL9 N-terminal" evidence="12">
    <location>
        <begin position="160"/>
        <end position="285"/>
    </location>
</feature>
<keyword evidence="6" id="KW-0418">Kinase</keyword>
<feature type="compositionally biased region" description="Basic residues" evidence="10">
    <location>
        <begin position="1"/>
        <end position="10"/>
    </location>
</feature>
<dbReference type="InterPro" id="IPR045116">
    <property type="entry name" value="Clp1/Grc3"/>
</dbReference>
<dbReference type="PANTHER" id="PTHR12755">
    <property type="entry name" value="CLEAVAGE/POLYADENYLATION FACTOR IA SUBUNIT CLP1P"/>
    <property type="match status" value="1"/>
</dbReference>
<evidence type="ECO:0000256" key="6">
    <source>
        <dbReference type="ARBA" id="ARBA00022777"/>
    </source>
</evidence>
<sequence length="738" mass="82640">MNMKKLSTKKTKTEEVSSSRNNTNSLSVSTNMENKLSFPGHFLSAKSVYDSVKKAQPKPSFKTKSKLKKKPKQKKEAFLISTTVSVDSDLNQTASLTDKSALKLKSNQNISEEDNSFQSCLMEDDSNLTKENVFEENPMDEEQNSLQAVYQTLDKFDFIIINSNEALAFIPFQTCFYFKGRLSLTCLSGIAEMQGFSIEQDSSKTYHAFSPRGYSLQCIRSVGKSSTPFNASRTHALLKSAGLTCEERLLKEKSSENVLLILRSLNSGMIDYTSRTFPINILKKEDCVPPESSYWVDENRKLFGQLCNQLDTSIVLRGSIFSARFYLQPDIWSEYAQQLIGRLQKKESVRVMLLGGKGVGKSTLLRYLVNQLIQKCGTVLVVDFDPGQPELFPAGAVSASLVCEPLLGPNFTHLQQPLFSYFVGDADIIGCPERYIRSCRQLLMDCKLKFPFTNVPTIINTMGFTSGIGLDVILDLIRLTQPLQVLQISSRSLRRNFPSMLERDYVAQHQRGWITDAAEWSEKLPNYELQAIYSSAELSEKSLEEWGFRPSQLRQIGLMSYFSQLSDSSHWSLMESVPYCISWQDLAVCICHESVPPALTMAALNASLVALCILDNNAASSVPYYQATEGKYPKILRELPLMPCLGYGIVRGIDIARGRVYLISPEPAERLAQVNCLVMGGVQVPESLLLDAPLSVNQDEESTAKLRVPYGTFGPSVAQPACRPYRKYNPVFTLRNVV</sequence>
<organism evidence="14 15">
    <name type="scientific">Daphnia galeata</name>
    <dbReference type="NCBI Taxonomy" id="27404"/>
    <lineage>
        <taxon>Eukaryota</taxon>
        <taxon>Metazoa</taxon>
        <taxon>Ecdysozoa</taxon>
        <taxon>Arthropoda</taxon>
        <taxon>Crustacea</taxon>
        <taxon>Branchiopoda</taxon>
        <taxon>Diplostraca</taxon>
        <taxon>Cladocera</taxon>
        <taxon>Anomopoda</taxon>
        <taxon>Daphniidae</taxon>
        <taxon>Daphnia</taxon>
    </lineage>
</organism>